<dbReference type="RefSeq" id="WP_387893920.1">
    <property type="nucleotide sequence ID" value="NZ_JBIAPK010000001.1"/>
</dbReference>
<name>A0ABW6R916_9ACTN</name>
<accession>A0ABW6R916</accession>
<evidence type="ECO:0000313" key="1">
    <source>
        <dbReference type="EMBL" id="MFF3337993.1"/>
    </source>
</evidence>
<gene>
    <name evidence="1" type="ORF">ACFYWW_04525</name>
</gene>
<protein>
    <submittedName>
        <fullName evidence="1">Uncharacterized protein</fullName>
    </submittedName>
</protein>
<dbReference type="Proteomes" id="UP001601976">
    <property type="component" value="Unassembled WGS sequence"/>
</dbReference>
<reference evidence="1 2" key="1">
    <citation type="submission" date="2024-10" db="EMBL/GenBank/DDBJ databases">
        <title>The Natural Products Discovery Center: Release of the First 8490 Sequenced Strains for Exploring Actinobacteria Biosynthetic Diversity.</title>
        <authorList>
            <person name="Kalkreuter E."/>
            <person name="Kautsar S.A."/>
            <person name="Yang D."/>
            <person name="Bader C.D."/>
            <person name="Teijaro C.N."/>
            <person name="Fluegel L."/>
            <person name="Davis C.M."/>
            <person name="Simpson J.R."/>
            <person name="Lauterbach L."/>
            <person name="Steele A.D."/>
            <person name="Gui C."/>
            <person name="Meng S."/>
            <person name="Li G."/>
            <person name="Viehrig K."/>
            <person name="Ye F."/>
            <person name="Su P."/>
            <person name="Kiefer A.F."/>
            <person name="Nichols A."/>
            <person name="Cepeda A.J."/>
            <person name="Yan W."/>
            <person name="Fan B."/>
            <person name="Jiang Y."/>
            <person name="Adhikari A."/>
            <person name="Zheng C.-J."/>
            <person name="Schuster L."/>
            <person name="Cowan T.M."/>
            <person name="Smanski M.J."/>
            <person name="Chevrette M.G."/>
            <person name="De Carvalho L.P.S."/>
            <person name="Shen B."/>
        </authorList>
    </citation>
    <scope>NUCLEOTIDE SEQUENCE [LARGE SCALE GENOMIC DNA]</scope>
    <source>
        <strain evidence="1 2">NPDC003029</strain>
    </source>
</reference>
<organism evidence="1 2">
    <name type="scientific">Streptomyces flavidovirens</name>
    <dbReference type="NCBI Taxonomy" id="67298"/>
    <lineage>
        <taxon>Bacteria</taxon>
        <taxon>Bacillati</taxon>
        <taxon>Actinomycetota</taxon>
        <taxon>Actinomycetes</taxon>
        <taxon>Kitasatosporales</taxon>
        <taxon>Streptomycetaceae</taxon>
        <taxon>Streptomyces</taxon>
    </lineage>
</organism>
<keyword evidence="2" id="KW-1185">Reference proteome</keyword>
<comment type="caution">
    <text evidence="1">The sequence shown here is derived from an EMBL/GenBank/DDBJ whole genome shotgun (WGS) entry which is preliminary data.</text>
</comment>
<dbReference type="EMBL" id="JBIAPK010000001">
    <property type="protein sequence ID" value="MFF3337993.1"/>
    <property type="molecule type" value="Genomic_DNA"/>
</dbReference>
<sequence length="136" mass="13809">MATSPFSTTIEATVPAVATAANDDDTVLGQAPFDCTVTAVEYVPEAAITGAATNHRTVSLVNKGQAGSGTTTVATLALTSGVNATANDERLIPLSGTAANLVLAAGDTLQWRSVHIGTGITDPGGIVRIHFNRNYA</sequence>
<evidence type="ECO:0000313" key="2">
    <source>
        <dbReference type="Proteomes" id="UP001601976"/>
    </source>
</evidence>
<proteinExistence type="predicted"/>